<accession>A0A194X834</accession>
<sequence>MVLCSRTRMVVEVNLEAEGNWTLGGRWRGSLSASSDLSCHEEHVRWSWMWRWSGVC</sequence>
<gene>
    <name evidence="1" type="ORF">LY89DRAFT_80044</name>
</gene>
<evidence type="ECO:0000313" key="2">
    <source>
        <dbReference type="Proteomes" id="UP000070700"/>
    </source>
</evidence>
<dbReference type="Proteomes" id="UP000070700">
    <property type="component" value="Unassembled WGS sequence"/>
</dbReference>
<organism evidence="1 2">
    <name type="scientific">Mollisia scopiformis</name>
    <name type="common">Conifer needle endophyte fungus</name>
    <name type="synonym">Phialocephala scopiformis</name>
    <dbReference type="NCBI Taxonomy" id="149040"/>
    <lineage>
        <taxon>Eukaryota</taxon>
        <taxon>Fungi</taxon>
        <taxon>Dikarya</taxon>
        <taxon>Ascomycota</taxon>
        <taxon>Pezizomycotina</taxon>
        <taxon>Leotiomycetes</taxon>
        <taxon>Helotiales</taxon>
        <taxon>Mollisiaceae</taxon>
        <taxon>Mollisia</taxon>
    </lineage>
</organism>
<dbReference type="InParanoid" id="A0A194X834"/>
<dbReference type="EMBL" id="KQ947416">
    <property type="protein sequence ID" value="KUJ16326.1"/>
    <property type="molecule type" value="Genomic_DNA"/>
</dbReference>
<dbReference type="GeneID" id="28833140"/>
<proteinExistence type="predicted"/>
<protein>
    <submittedName>
        <fullName evidence="1">Uncharacterized protein</fullName>
    </submittedName>
</protein>
<dbReference type="KEGG" id="psco:LY89DRAFT_80044"/>
<evidence type="ECO:0000313" key="1">
    <source>
        <dbReference type="EMBL" id="KUJ16326.1"/>
    </source>
</evidence>
<reference evidence="1 2" key="1">
    <citation type="submission" date="2015-10" db="EMBL/GenBank/DDBJ databases">
        <title>Full genome of DAOMC 229536 Phialocephala scopiformis, a fungal endophyte of spruce producing the potent anti-insectan compound rugulosin.</title>
        <authorList>
            <consortium name="DOE Joint Genome Institute"/>
            <person name="Walker A.K."/>
            <person name="Frasz S.L."/>
            <person name="Seifert K.A."/>
            <person name="Miller J.D."/>
            <person name="Mondo S.J."/>
            <person name="Labutti K."/>
            <person name="Lipzen A."/>
            <person name="Dockter R."/>
            <person name="Kennedy M."/>
            <person name="Grigoriev I.V."/>
            <person name="Spatafora J.W."/>
        </authorList>
    </citation>
    <scope>NUCLEOTIDE SEQUENCE [LARGE SCALE GENOMIC DNA]</scope>
    <source>
        <strain evidence="1 2">CBS 120377</strain>
    </source>
</reference>
<dbReference type="RefSeq" id="XP_018070681.1">
    <property type="nucleotide sequence ID" value="XM_018223414.1"/>
</dbReference>
<dbReference type="AlphaFoldDB" id="A0A194X834"/>
<name>A0A194X834_MOLSC</name>
<keyword evidence="2" id="KW-1185">Reference proteome</keyword>